<feature type="region of interest" description="Disordered" evidence="5">
    <location>
        <begin position="450"/>
        <end position="481"/>
    </location>
</feature>
<evidence type="ECO:0000313" key="8">
    <source>
        <dbReference type="Proteomes" id="UP000243459"/>
    </source>
</evidence>
<comment type="function">
    <text evidence="3">Binds double-stranded RNA.</text>
</comment>
<dbReference type="InterPro" id="IPR044450">
    <property type="entry name" value="AtDRB-like_DSRM_1"/>
</dbReference>
<dbReference type="OrthoDB" id="5988181at2759"/>
<feature type="compositionally biased region" description="Polar residues" evidence="5">
    <location>
        <begin position="471"/>
        <end position="481"/>
    </location>
</feature>
<protein>
    <recommendedName>
        <fullName evidence="6">DRBM domain-containing protein</fullName>
    </recommendedName>
</protein>
<name>A0A5P1FLM3_ASPOF</name>
<feature type="region of interest" description="Disordered" evidence="5">
    <location>
        <begin position="379"/>
        <end position="404"/>
    </location>
</feature>
<dbReference type="Pfam" id="PF00035">
    <property type="entry name" value="dsrm"/>
    <property type="match status" value="2"/>
</dbReference>
<proteinExistence type="predicted"/>
<dbReference type="SUPFAM" id="SSF54768">
    <property type="entry name" value="dsRNA-binding domain-like"/>
    <property type="match status" value="2"/>
</dbReference>
<dbReference type="AlphaFoldDB" id="A0A5P1FLM3"/>
<evidence type="ECO:0000313" key="7">
    <source>
        <dbReference type="EMBL" id="ONK78623.1"/>
    </source>
</evidence>
<feature type="domain" description="DRBM" evidence="6">
    <location>
        <begin position="1"/>
        <end position="70"/>
    </location>
</feature>
<dbReference type="InterPro" id="IPR014720">
    <property type="entry name" value="dsRBD_dom"/>
</dbReference>
<sequence>MYKNQLQELAQRSCFNLPAYACIREGPDHAPRFKATVNFNGEVFESPNFCTTLRQAEHAAAEVALNTLSRRGPSRSLAAKVLDETGVYKNLLQETAHRAGLKLPVYTTIRSGPGHTPIFSCTVELAGMSFSGEPAKTKKQAQKNAAMAAWSALKQLPQSGSSCSSCSSPSDHEQTDEQGQITVARVLSSLCHSESNKQSLQTSDRHHKSHQRPVTVPHNRTNYSYYPMPFHNWAYPNLSPDALMYHMWHQAQASHLANARSIPFLRSMLQPSQSQLYPGIAQECMNPMLCFPRSTTPVLSNPSRIRSQVTIQEIHEEKTQSEDKEWLRNGNPDAINLQCDGSNRETDISHKVFDPLSTVSDTFVVKDPCESKMIREREFGSTGPRGFRPPQMSLSRARGPSTATPVTIRTQVPACSTRPSLVNQNDWLPPPVNFMAPPVHMRTVVPVCSAPPVREPHSAQKSSQDAEDNRGVSSEFSKLQI</sequence>
<dbReference type="CDD" id="cd19908">
    <property type="entry name" value="DSRM_AtDRB-like_rpt2"/>
    <property type="match status" value="1"/>
</dbReference>
<dbReference type="PANTHER" id="PTHR46031:SF26">
    <property type="entry name" value="DOUBLE-STRANDED RNA-BINDING PROTEIN 2"/>
    <property type="match status" value="1"/>
</dbReference>
<evidence type="ECO:0000256" key="5">
    <source>
        <dbReference type="SAM" id="MobiDB-lite"/>
    </source>
</evidence>
<dbReference type="PROSITE" id="PS50137">
    <property type="entry name" value="DS_RBD"/>
    <property type="match status" value="2"/>
</dbReference>
<dbReference type="Gene3D" id="3.30.160.20">
    <property type="match status" value="2"/>
</dbReference>
<reference evidence="8" key="1">
    <citation type="journal article" date="2017" name="Nat. Commun.">
        <title>The asparagus genome sheds light on the origin and evolution of a young Y chromosome.</title>
        <authorList>
            <person name="Harkess A."/>
            <person name="Zhou J."/>
            <person name="Xu C."/>
            <person name="Bowers J.E."/>
            <person name="Van der Hulst R."/>
            <person name="Ayyampalayam S."/>
            <person name="Mercati F."/>
            <person name="Riccardi P."/>
            <person name="McKain M.R."/>
            <person name="Kakrana A."/>
            <person name="Tang H."/>
            <person name="Ray J."/>
            <person name="Groenendijk J."/>
            <person name="Arikit S."/>
            <person name="Mathioni S.M."/>
            <person name="Nakano M."/>
            <person name="Shan H."/>
            <person name="Telgmann-Rauber A."/>
            <person name="Kanno A."/>
            <person name="Yue Z."/>
            <person name="Chen H."/>
            <person name="Li W."/>
            <person name="Chen Y."/>
            <person name="Xu X."/>
            <person name="Zhang Y."/>
            <person name="Luo S."/>
            <person name="Chen H."/>
            <person name="Gao J."/>
            <person name="Mao Z."/>
            <person name="Pires J.C."/>
            <person name="Luo M."/>
            <person name="Kudrna D."/>
            <person name="Wing R.A."/>
            <person name="Meyers B.C."/>
            <person name="Yi K."/>
            <person name="Kong H."/>
            <person name="Lavrijsen P."/>
            <person name="Sunseri F."/>
            <person name="Falavigna A."/>
            <person name="Ye Y."/>
            <person name="Leebens-Mack J.H."/>
            <person name="Chen G."/>
        </authorList>
    </citation>
    <scope>NUCLEOTIDE SEQUENCE [LARGE SCALE GENOMIC DNA]</scope>
    <source>
        <strain evidence="8">cv. DH0086</strain>
    </source>
</reference>
<feature type="domain" description="DRBM" evidence="6">
    <location>
        <begin position="87"/>
        <end position="155"/>
    </location>
</feature>
<feature type="region of interest" description="Disordered" evidence="5">
    <location>
        <begin position="194"/>
        <end position="218"/>
    </location>
</feature>
<dbReference type="EMBL" id="CM007382">
    <property type="protein sequence ID" value="ONK78623.1"/>
    <property type="molecule type" value="Genomic_DNA"/>
</dbReference>
<keyword evidence="1" id="KW-0677">Repeat</keyword>
<evidence type="ECO:0000256" key="2">
    <source>
        <dbReference type="ARBA" id="ARBA00022884"/>
    </source>
</evidence>
<evidence type="ECO:0000256" key="1">
    <source>
        <dbReference type="ARBA" id="ARBA00022737"/>
    </source>
</evidence>
<dbReference type="SMART" id="SM00358">
    <property type="entry name" value="DSRM"/>
    <property type="match status" value="2"/>
</dbReference>
<evidence type="ECO:0000256" key="4">
    <source>
        <dbReference type="PROSITE-ProRule" id="PRU00266"/>
    </source>
</evidence>
<keyword evidence="8" id="KW-1185">Reference proteome</keyword>
<evidence type="ECO:0000256" key="3">
    <source>
        <dbReference type="ARBA" id="ARBA00037597"/>
    </source>
</evidence>
<organism evidence="7 8">
    <name type="scientific">Asparagus officinalis</name>
    <name type="common">Garden asparagus</name>
    <dbReference type="NCBI Taxonomy" id="4686"/>
    <lineage>
        <taxon>Eukaryota</taxon>
        <taxon>Viridiplantae</taxon>
        <taxon>Streptophyta</taxon>
        <taxon>Embryophyta</taxon>
        <taxon>Tracheophyta</taxon>
        <taxon>Spermatophyta</taxon>
        <taxon>Magnoliopsida</taxon>
        <taxon>Liliopsida</taxon>
        <taxon>Asparagales</taxon>
        <taxon>Asparagaceae</taxon>
        <taxon>Asparagoideae</taxon>
        <taxon>Asparagus</taxon>
    </lineage>
</organism>
<evidence type="ECO:0000259" key="6">
    <source>
        <dbReference type="PROSITE" id="PS50137"/>
    </source>
</evidence>
<dbReference type="Proteomes" id="UP000243459">
    <property type="component" value="Chromosome 2"/>
</dbReference>
<dbReference type="CDD" id="cd19907">
    <property type="entry name" value="DSRM_AtDRB-like_rpt1"/>
    <property type="match status" value="1"/>
</dbReference>
<dbReference type="InterPro" id="IPR044451">
    <property type="entry name" value="AtDRB-like_DSRM_2"/>
</dbReference>
<dbReference type="FunFam" id="3.30.160.20:FF:000036">
    <property type="entry name" value="Double-stranded RNA-binding protein 2"/>
    <property type="match status" value="2"/>
</dbReference>
<keyword evidence="2 4" id="KW-0694">RNA-binding</keyword>
<accession>A0A5P1FLM3</accession>
<dbReference type="PANTHER" id="PTHR46031">
    <property type="match status" value="1"/>
</dbReference>
<dbReference type="GO" id="GO:0003725">
    <property type="term" value="F:double-stranded RNA binding"/>
    <property type="evidence" value="ECO:0007669"/>
    <property type="project" value="InterPro"/>
</dbReference>
<dbReference type="Gramene" id="ONK78623">
    <property type="protein sequence ID" value="ONK78623"/>
    <property type="gene ID" value="A4U43_C02F20750"/>
</dbReference>
<gene>
    <name evidence="7" type="ORF">A4U43_C02F20750</name>
</gene>